<evidence type="ECO:0000256" key="1">
    <source>
        <dbReference type="SAM" id="Phobius"/>
    </source>
</evidence>
<feature type="transmembrane region" description="Helical" evidence="1">
    <location>
        <begin position="122"/>
        <end position="140"/>
    </location>
</feature>
<dbReference type="PANTHER" id="PTHR38640">
    <property type="entry name" value="GEO09659P1"/>
    <property type="match status" value="1"/>
</dbReference>
<accession>A0A5N4A577</accession>
<keyword evidence="1" id="KW-0472">Membrane</keyword>
<evidence type="ECO:0000313" key="2">
    <source>
        <dbReference type="EMBL" id="KAB0792475.1"/>
    </source>
</evidence>
<keyword evidence="3" id="KW-1185">Reference proteome</keyword>
<feature type="transmembrane region" description="Helical" evidence="1">
    <location>
        <begin position="88"/>
        <end position="110"/>
    </location>
</feature>
<dbReference type="InParanoid" id="A0A5N4A577"/>
<protein>
    <recommendedName>
        <fullName evidence="4">Transmembrane protein</fullName>
    </recommendedName>
</protein>
<proteinExistence type="predicted"/>
<comment type="caution">
    <text evidence="2">The sequence shown here is derived from an EMBL/GenBank/DDBJ whole genome shotgun (WGS) entry which is preliminary data.</text>
</comment>
<evidence type="ECO:0000313" key="3">
    <source>
        <dbReference type="Proteomes" id="UP000327044"/>
    </source>
</evidence>
<evidence type="ECO:0008006" key="4">
    <source>
        <dbReference type="Google" id="ProtNLM"/>
    </source>
</evidence>
<dbReference type="Proteomes" id="UP000327044">
    <property type="component" value="Unassembled WGS sequence"/>
</dbReference>
<reference evidence="2 3" key="1">
    <citation type="journal article" date="2018" name="Elife">
        <title>Firefly genomes illuminate parallel origins of bioluminescence in beetles.</title>
        <authorList>
            <person name="Fallon T.R."/>
            <person name="Lower S.E."/>
            <person name="Chang C.H."/>
            <person name="Bessho-Uehara M."/>
            <person name="Martin G.J."/>
            <person name="Bewick A.J."/>
            <person name="Behringer M."/>
            <person name="Debat H.J."/>
            <person name="Wong I."/>
            <person name="Day J.C."/>
            <person name="Suvorov A."/>
            <person name="Silva C.J."/>
            <person name="Stanger-Hall K.F."/>
            <person name="Hall D.W."/>
            <person name="Schmitz R.J."/>
            <person name="Nelson D.R."/>
            <person name="Lewis S.M."/>
            <person name="Shigenobu S."/>
            <person name="Bybee S.M."/>
            <person name="Larracuente A.M."/>
            <person name="Oba Y."/>
            <person name="Weng J.K."/>
        </authorList>
    </citation>
    <scope>NUCLEOTIDE SEQUENCE [LARGE SCALE GENOMIC DNA]</scope>
    <source>
        <strain evidence="2">1611_PpyrPB1</strain>
        <tissue evidence="2">Whole body</tissue>
    </source>
</reference>
<organism evidence="2 3">
    <name type="scientific">Photinus pyralis</name>
    <name type="common">Common eastern firefly</name>
    <name type="synonym">Lampyris pyralis</name>
    <dbReference type="NCBI Taxonomy" id="7054"/>
    <lineage>
        <taxon>Eukaryota</taxon>
        <taxon>Metazoa</taxon>
        <taxon>Ecdysozoa</taxon>
        <taxon>Arthropoda</taxon>
        <taxon>Hexapoda</taxon>
        <taxon>Insecta</taxon>
        <taxon>Pterygota</taxon>
        <taxon>Neoptera</taxon>
        <taxon>Endopterygota</taxon>
        <taxon>Coleoptera</taxon>
        <taxon>Polyphaga</taxon>
        <taxon>Elateriformia</taxon>
        <taxon>Elateroidea</taxon>
        <taxon>Lampyridae</taxon>
        <taxon>Lampyrinae</taxon>
        <taxon>Photinus</taxon>
    </lineage>
</organism>
<name>A0A5N4A577_PHOPY</name>
<keyword evidence="1" id="KW-1133">Transmembrane helix</keyword>
<keyword evidence="1" id="KW-0812">Transmembrane</keyword>
<dbReference type="AlphaFoldDB" id="A0A5N4A577"/>
<gene>
    <name evidence="2" type="ORF">PPYR_14434</name>
</gene>
<dbReference type="PANTHER" id="PTHR38640:SF1">
    <property type="entry name" value="GEO09659P1"/>
    <property type="match status" value="1"/>
</dbReference>
<dbReference type="OrthoDB" id="5915502at2759"/>
<sequence length="163" mass="18803">MSTEGYDVNQSSQSDLVRKCEQNFYLTATIQGRLSYLLMSIHAVTPSICARLTTYNPGPILFYNMLYGVAAHLHCRPHMQLLGSFHRVAFSILGSIAFNHSCMMGFQWVVNTFPMRPYLRTFMGFFVGRLMMVYFLAYMYHVDSRSVVGQIVERDANYESMYL</sequence>
<dbReference type="EMBL" id="VVIM01000010">
    <property type="protein sequence ID" value="KAB0792475.1"/>
    <property type="molecule type" value="Genomic_DNA"/>
</dbReference>